<evidence type="ECO:0000256" key="1">
    <source>
        <dbReference type="ARBA" id="ARBA00010236"/>
    </source>
</evidence>
<dbReference type="InterPro" id="IPR027417">
    <property type="entry name" value="P-loop_NTPase"/>
</dbReference>
<comment type="similarity">
    <text evidence="1">Belongs to the WSCD family.</text>
</comment>
<dbReference type="Gene3D" id="3.40.50.300">
    <property type="entry name" value="P-loop containing nucleotide triphosphate hydrolases"/>
    <property type="match status" value="1"/>
</dbReference>
<dbReference type="PANTHER" id="PTHR45964:SF5">
    <property type="entry name" value="WSCD FAMILY MEMBER CG9164"/>
    <property type="match status" value="1"/>
</dbReference>
<evidence type="ECO:0000313" key="5">
    <source>
        <dbReference type="RefSeq" id="XP_052738714.1"/>
    </source>
</evidence>
<dbReference type="InterPro" id="IPR000863">
    <property type="entry name" value="Sulfotransferase_dom"/>
</dbReference>
<dbReference type="InterPro" id="IPR051589">
    <property type="entry name" value="Sialate-O-sulfotransferase"/>
</dbReference>
<dbReference type="PANTHER" id="PTHR45964">
    <property type="entry name" value="WSCD FAMILY MEMBER CG9164"/>
    <property type="match status" value="1"/>
</dbReference>
<dbReference type="SUPFAM" id="SSF52540">
    <property type="entry name" value="P-loop containing nucleoside triphosphate hydrolases"/>
    <property type="match status" value="1"/>
</dbReference>
<keyword evidence="2" id="KW-0812">Transmembrane</keyword>
<dbReference type="GeneID" id="112049947"/>
<proteinExistence type="inferred from homology"/>
<keyword evidence="4" id="KW-1185">Reference proteome</keyword>
<organism evidence="4 5">
    <name type="scientific">Bicyclus anynana</name>
    <name type="common">Squinting bush brown butterfly</name>
    <dbReference type="NCBI Taxonomy" id="110368"/>
    <lineage>
        <taxon>Eukaryota</taxon>
        <taxon>Metazoa</taxon>
        <taxon>Ecdysozoa</taxon>
        <taxon>Arthropoda</taxon>
        <taxon>Hexapoda</taxon>
        <taxon>Insecta</taxon>
        <taxon>Pterygota</taxon>
        <taxon>Neoptera</taxon>
        <taxon>Endopterygota</taxon>
        <taxon>Lepidoptera</taxon>
        <taxon>Glossata</taxon>
        <taxon>Ditrysia</taxon>
        <taxon>Papilionoidea</taxon>
        <taxon>Nymphalidae</taxon>
        <taxon>Satyrinae</taxon>
        <taxon>Satyrini</taxon>
        <taxon>Mycalesina</taxon>
        <taxon>Bicyclus</taxon>
    </lineage>
</organism>
<dbReference type="Pfam" id="PF00685">
    <property type="entry name" value="Sulfotransfer_1"/>
    <property type="match status" value="1"/>
</dbReference>
<keyword evidence="2" id="KW-1133">Transmembrane helix</keyword>
<gene>
    <name evidence="5" type="primary">LOC112049947</name>
</gene>
<dbReference type="Proteomes" id="UP001652582">
    <property type="component" value="Chromosome 8"/>
</dbReference>
<evidence type="ECO:0000313" key="4">
    <source>
        <dbReference type="Proteomes" id="UP001652582"/>
    </source>
</evidence>
<keyword evidence="2" id="KW-0472">Membrane</keyword>
<evidence type="ECO:0000259" key="3">
    <source>
        <dbReference type="Pfam" id="PF00685"/>
    </source>
</evidence>
<protein>
    <submittedName>
        <fullName evidence="5">WSCD family member AAEL009094 isoform X1</fullName>
    </submittedName>
</protein>
<feature type="domain" description="Sulfotransferase" evidence="3">
    <location>
        <begin position="68"/>
        <end position="256"/>
    </location>
</feature>
<accession>A0ABM3LI32</accession>
<sequence length="307" mass="35695">MNRRSTFLLAVFVVLIYFSLIVFMLRPLQSGRSYYGNMGINHLGLREIRVSWCKDLKWRSPPSSHVVALVSYPGSGNTWLRYLLQQVTGIMTGSIYMDYGLRMHGFPGENVTDGSVLVVKTHEAPPLEVDKFKSAILLIRNPRDAILADFNRLHKGHIGTAPKSAFKRKSHEQKKSEWSTYVFSQLAVWELLHQQWLTKFLGPVHVVFYELLVRDTRNTLIGILSFLNHTVSEEDMHCAVANREGIYKRKKKYKNFEPFSPEMYSAINKVRHRVLHMITEFNNKHRNITLHTVHSGKNYTLHYRRIP</sequence>
<name>A0ABM3LI32_BICAN</name>
<feature type="transmembrane region" description="Helical" evidence="2">
    <location>
        <begin position="6"/>
        <end position="25"/>
    </location>
</feature>
<reference evidence="5" key="1">
    <citation type="submission" date="2025-08" db="UniProtKB">
        <authorList>
            <consortium name="RefSeq"/>
        </authorList>
    </citation>
    <scope>IDENTIFICATION</scope>
</reference>
<dbReference type="RefSeq" id="XP_052738714.1">
    <property type="nucleotide sequence ID" value="XM_052882754.1"/>
</dbReference>
<evidence type="ECO:0000256" key="2">
    <source>
        <dbReference type="SAM" id="Phobius"/>
    </source>
</evidence>